<accession>A0AAD6HSH3</accession>
<dbReference type="Proteomes" id="UP001215712">
    <property type="component" value="Unassembled WGS sequence"/>
</dbReference>
<sequence length="435" mass="45187">MSSFQPVDSNSFTGFDPAFSLFKRCVTCSDSSPSCPVCESGYTCSMTSQSCTTCASTKCVASAAQTTTASSQPKSGGVNVGAIAGGVVGGIIALALILFLIWWFAIRGKRQERAAQQEKSSQFSAARSARQSTQSIASTVLTRASNVIQIAYIPGVTNRSPPETPATLVPPVPPLPGAHPDQHFFMPGDLRDSSWTTLSGAGHQSMSPTLRSSVATTIYRNDAIVSAIPAQQISRSRANIVSVHSGLPSGANTPDVPGTPVVITPADAPAVPAITSAQLAKAGAFPAAPSPVASNSGSSIVARTVMAKPVMVRGPSLKKKAKDTSSADERLSATNSAQFDHQTSTFDGSSSDEDDTPPSTSSSNNTAAKKGIPTISIVEVPETPEEEAENASPFSDQKGKNPSSTDTAKRSSRQIAREPPSRVESPFSDVNEVRL</sequence>
<feature type="compositionally biased region" description="Basic and acidic residues" evidence="1">
    <location>
        <begin position="322"/>
        <end position="331"/>
    </location>
</feature>
<evidence type="ECO:0000256" key="2">
    <source>
        <dbReference type="SAM" id="Phobius"/>
    </source>
</evidence>
<keyword evidence="2" id="KW-0472">Membrane</keyword>
<dbReference type="EMBL" id="JAQJAN010000003">
    <property type="protein sequence ID" value="KAJ5733638.1"/>
    <property type="molecule type" value="Genomic_DNA"/>
</dbReference>
<feature type="compositionally biased region" description="Low complexity" evidence="1">
    <location>
        <begin position="357"/>
        <end position="366"/>
    </location>
</feature>
<gene>
    <name evidence="4" type="ORF">N7493_002424</name>
</gene>
<dbReference type="InterPro" id="IPR018571">
    <property type="entry name" value="Membrane_anchor_Opy2_N"/>
</dbReference>
<feature type="region of interest" description="Disordered" evidence="1">
    <location>
        <begin position="313"/>
        <end position="435"/>
    </location>
</feature>
<dbReference type="Pfam" id="PF09463">
    <property type="entry name" value="Opy2"/>
    <property type="match status" value="1"/>
</dbReference>
<keyword evidence="2" id="KW-1133">Transmembrane helix</keyword>
<feature type="compositionally biased region" description="Polar residues" evidence="1">
    <location>
        <begin position="332"/>
        <end position="348"/>
    </location>
</feature>
<comment type="caution">
    <text evidence="4">The sequence shown here is derived from an EMBL/GenBank/DDBJ whole genome shotgun (WGS) entry which is preliminary data.</text>
</comment>
<evidence type="ECO:0000256" key="1">
    <source>
        <dbReference type="SAM" id="MobiDB-lite"/>
    </source>
</evidence>
<feature type="transmembrane region" description="Helical" evidence="2">
    <location>
        <begin position="80"/>
        <end position="105"/>
    </location>
</feature>
<dbReference type="AlphaFoldDB" id="A0AAD6HSH3"/>
<evidence type="ECO:0000313" key="4">
    <source>
        <dbReference type="EMBL" id="KAJ5733638.1"/>
    </source>
</evidence>
<protein>
    <submittedName>
        <fullName evidence="4">Membrane anchor Opy2 N-terminal</fullName>
    </submittedName>
</protein>
<evidence type="ECO:0000313" key="5">
    <source>
        <dbReference type="Proteomes" id="UP001215712"/>
    </source>
</evidence>
<feature type="compositionally biased region" description="Polar residues" evidence="1">
    <location>
        <begin position="392"/>
        <end position="406"/>
    </location>
</feature>
<name>A0AAD6HSH3_9EURO</name>
<reference evidence="4" key="1">
    <citation type="journal article" date="2023" name="IMA Fungus">
        <title>Comparative genomic study of the Penicillium genus elucidates a diverse pangenome and 15 lateral gene transfer events.</title>
        <authorList>
            <person name="Petersen C."/>
            <person name="Sorensen T."/>
            <person name="Nielsen M.R."/>
            <person name="Sondergaard T.E."/>
            <person name="Sorensen J.L."/>
            <person name="Fitzpatrick D.A."/>
            <person name="Frisvad J.C."/>
            <person name="Nielsen K.L."/>
        </authorList>
    </citation>
    <scope>NUCLEOTIDE SEQUENCE</scope>
    <source>
        <strain evidence="4">IBT 17514</strain>
    </source>
</reference>
<reference evidence="4" key="2">
    <citation type="submission" date="2023-01" db="EMBL/GenBank/DDBJ databases">
        <authorList>
            <person name="Petersen C."/>
        </authorList>
    </citation>
    <scope>NUCLEOTIDE SEQUENCE</scope>
    <source>
        <strain evidence="4">IBT 17514</strain>
    </source>
</reference>
<keyword evidence="5" id="KW-1185">Reference proteome</keyword>
<feature type="domain" description="Membrane anchor Opy2 N-terminal" evidence="3">
    <location>
        <begin position="25"/>
        <end position="59"/>
    </location>
</feature>
<keyword evidence="2" id="KW-0812">Transmembrane</keyword>
<organism evidence="4 5">
    <name type="scientific">Penicillium malachiteum</name>
    <dbReference type="NCBI Taxonomy" id="1324776"/>
    <lineage>
        <taxon>Eukaryota</taxon>
        <taxon>Fungi</taxon>
        <taxon>Dikarya</taxon>
        <taxon>Ascomycota</taxon>
        <taxon>Pezizomycotina</taxon>
        <taxon>Eurotiomycetes</taxon>
        <taxon>Eurotiomycetidae</taxon>
        <taxon>Eurotiales</taxon>
        <taxon>Aspergillaceae</taxon>
        <taxon>Penicillium</taxon>
    </lineage>
</organism>
<proteinExistence type="predicted"/>
<evidence type="ECO:0000259" key="3">
    <source>
        <dbReference type="Pfam" id="PF09463"/>
    </source>
</evidence>